<feature type="compositionally biased region" description="Polar residues" evidence="1">
    <location>
        <begin position="43"/>
        <end position="63"/>
    </location>
</feature>
<keyword evidence="2" id="KW-0472">Membrane</keyword>
<reference evidence="3 4" key="2">
    <citation type="submission" date="2019-01" db="EMBL/GenBank/DDBJ databases">
        <title>The decoding of complex shrimp genome reveals the adaptation for benthos swimmer, frequently molting mechanism and breeding impact on genome.</title>
        <authorList>
            <person name="Sun Y."/>
            <person name="Gao Y."/>
            <person name="Yu Y."/>
        </authorList>
    </citation>
    <scope>NUCLEOTIDE SEQUENCE [LARGE SCALE GENOMIC DNA]</scope>
    <source>
        <tissue evidence="3">Muscle</tissue>
    </source>
</reference>
<gene>
    <name evidence="3" type="ORF">C7M84_013777</name>
</gene>
<feature type="compositionally biased region" description="Low complexity" evidence="1">
    <location>
        <begin position="176"/>
        <end position="185"/>
    </location>
</feature>
<feature type="region of interest" description="Disordered" evidence="1">
    <location>
        <begin position="35"/>
        <end position="63"/>
    </location>
</feature>
<dbReference type="EMBL" id="QCYY01002718">
    <property type="protein sequence ID" value="ROT68104.1"/>
    <property type="molecule type" value="Genomic_DNA"/>
</dbReference>
<dbReference type="Proteomes" id="UP000283509">
    <property type="component" value="Unassembled WGS sequence"/>
</dbReference>
<feature type="transmembrane region" description="Helical" evidence="2">
    <location>
        <begin position="76"/>
        <end position="97"/>
    </location>
</feature>
<keyword evidence="4" id="KW-1185">Reference proteome</keyword>
<accession>A0A3R7QI21</accession>
<dbReference type="OrthoDB" id="6355522at2759"/>
<feature type="transmembrane region" description="Helical" evidence="2">
    <location>
        <begin position="109"/>
        <end position="129"/>
    </location>
</feature>
<organism evidence="3 4">
    <name type="scientific">Penaeus vannamei</name>
    <name type="common">Whiteleg shrimp</name>
    <name type="synonym">Litopenaeus vannamei</name>
    <dbReference type="NCBI Taxonomy" id="6689"/>
    <lineage>
        <taxon>Eukaryota</taxon>
        <taxon>Metazoa</taxon>
        <taxon>Ecdysozoa</taxon>
        <taxon>Arthropoda</taxon>
        <taxon>Crustacea</taxon>
        <taxon>Multicrustacea</taxon>
        <taxon>Malacostraca</taxon>
        <taxon>Eumalacostraca</taxon>
        <taxon>Eucarida</taxon>
        <taxon>Decapoda</taxon>
        <taxon>Dendrobranchiata</taxon>
        <taxon>Penaeoidea</taxon>
        <taxon>Penaeidae</taxon>
        <taxon>Penaeus</taxon>
    </lineage>
</organism>
<proteinExistence type="predicted"/>
<keyword evidence="2" id="KW-1133">Transmembrane helix</keyword>
<sequence length="297" mass="31935">MLEAISKYRRERLIISPPPLPPLPSGSEWVELKRQTEAGGGSSTNTSTDQSGHAQPASSGLRTHQTRNLWTESIKLVVWSGATWMLEVASFVVTSYLVTPSEAWYDYLWYLPSTINALRGVGIFSILVLTPENRVKVAKALGTLGSWAGSGTLGRASRSEAHSSSGNHAQIDTRRSSVSSESSSEGFELDAEAGAGGRRKSSIAANFGMVSLPSVDEEDVLQQRVAEPSALRLREEAPPSALAPPSASRPFIVPLCSPLDFTPFSVIMRKATVTCFTLVVKKGMVSLRLSLSFAALK</sequence>
<protein>
    <submittedName>
        <fullName evidence="3">Uncharacterized protein</fullName>
    </submittedName>
</protein>
<dbReference type="AlphaFoldDB" id="A0A3R7QI21"/>
<keyword evidence="2" id="KW-0812">Transmembrane</keyword>
<evidence type="ECO:0000313" key="4">
    <source>
        <dbReference type="Proteomes" id="UP000283509"/>
    </source>
</evidence>
<evidence type="ECO:0000256" key="1">
    <source>
        <dbReference type="SAM" id="MobiDB-lite"/>
    </source>
</evidence>
<evidence type="ECO:0000313" key="3">
    <source>
        <dbReference type="EMBL" id="ROT68104.1"/>
    </source>
</evidence>
<reference evidence="3 4" key="1">
    <citation type="submission" date="2018-04" db="EMBL/GenBank/DDBJ databases">
        <authorList>
            <person name="Zhang X."/>
            <person name="Yuan J."/>
            <person name="Li F."/>
            <person name="Xiang J."/>
        </authorList>
    </citation>
    <scope>NUCLEOTIDE SEQUENCE [LARGE SCALE GENOMIC DNA]</scope>
    <source>
        <tissue evidence="3">Muscle</tissue>
    </source>
</reference>
<name>A0A3R7QI21_PENVA</name>
<comment type="caution">
    <text evidence="3">The sequence shown here is derived from an EMBL/GenBank/DDBJ whole genome shotgun (WGS) entry which is preliminary data.</text>
</comment>
<evidence type="ECO:0000256" key="2">
    <source>
        <dbReference type="SAM" id="Phobius"/>
    </source>
</evidence>
<feature type="region of interest" description="Disordered" evidence="1">
    <location>
        <begin position="155"/>
        <end position="193"/>
    </location>
</feature>